<dbReference type="GO" id="GO:0005737">
    <property type="term" value="C:cytoplasm"/>
    <property type="evidence" value="ECO:0007669"/>
    <property type="project" value="UniProtKB-SubCell"/>
</dbReference>
<dbReference type="PANTHER" id="PTHR10472:SF5">
    <property type="entry name" value="D-AMINOACYL-TRNA DEACYLASE 1"/>
    <property type="match status" value="1"/>
</dbReference>
<organism evidence="6">
    <name type="scientific">Haptolina ericina</name>
    <dbReference type="NCBI Taxonomy" id="156174"/>
    <lineage>
        <taxon>Eukaryota</taxon>
        <taxon>Haptista</taxon>
        <taxon>Haptophyta</taxon>
        <taxon>Prymnesiophyceae</taxon>
        <taxon>Prymnesiales</taxon>
        <taxon>Prymnesiaceae</taxon>
        <taxon>Haptolina</taxon>
    </lineage>
</organism>
<dbReference type="Pfam" id="PF02580">
    <property type="entry name" value="Tyr_Deacylase"/>
    <property type="match status" value="1"/>
</dbReference>
<dbReference type="Gene3D" id="3.50.80.10">
    <property type="entry name" value="D-tyrosyl-tRNA(Tyr) deacylase"/>
    <property type="match status" value="1"/>
</dbReference>
<proteinExistence type="inferred from homology"/>
<evidence type="ECO:0000256" key="5">
    <source>
        <dbReference type="RuleBase" id="RU003470"/>
    </source>
</evidence>
<keyword evidence="5" id="KW-0694">RNA-binding</keyword>
<sequence length="175" mass="19206">MRVAACNMRLAHCPLVPSQRVKSASVTVEGTLVSQISRGVLALVGIYKDDNAADLEYCAKKLCASKLWDNENQKSWRKSVKQMEYEVLLVSQFTLFGDISNKKHVPDFSKSMKSAHASARYGEFKSIVAAQYGDPTKVKDGVFGAMMDVTLVNDGPVTLLVDSRESIPDGVCAER</sequence>
<dbReference type="AlphaFoldDB" id="A0A7S3EZM7"/>
<dbReference type="FunFam" id="3.50.80.10:FF:000001">
    <property type="entry name" value="D-aminoacyl-tRNA deacylase"/>
    <property type="match status" value="1"/>
</dbReference>
<keyword evidence="5" id="KW-0378">Hydrolase</keyword>
<evidence type="ECO:0000256" key="2">
    <source>
        <dbReference type="ARBA" id="ARBA00013056"/>
    </source>
</evidence>
<dbReference type="GO" id="GO:0051500">
    <property type="term" value="F:D-tyrosyl-tRNA(Tyr) deacylase activity"/>
    <property type="evidence" value="ECO:0007669"/>
    <property type="project" value="TreeGrafter"/>
</dbReference>
<comment type="catalytic activity">
    <reaction evidence="3">
        <text>glycyl-tRNA(Ala) + H2O = tRNA(Ala) + glycine + H(+)</text>
        <dbReference type="Rhea" id="RHEA:53744"/>
        <dbReference type="Rhea" id="RHEA-COMP:9657"/>
        <dbReference type="Rhea" id="RHEA-COMP:13640"/>
        <dbReference type="ChEBI" id="CHEBI:15377"/>
        <dbReference type="ChEBI" id="CHEBI:15378"/>
        <dbReference type="ChEBI" id="CHEBI:57305"/>
        <dbReference type="ChEBI" id="CHEBI:78442"/>
        <dbReference type="ChEBI" id="CHEBI:78522"/>
        <dbReference type="EC" id="3.1.1.96"/>
    </reaction>
</comment>
<comment type="catalytic activity">
    <reaction evidence="4">
        <text>a D-aminoacyl-tRNA + H2O = a tRNA + a D-alpha-amino acid + H(+)</text>
        <dbReference type="Rhea" id="RHEA:13953"/>
        <dbReference type="Rhea" id="RHEA-COMP:10123"/>
        <dbReference type="Rhea" id="RHEA-COMP:10124"/>
        <dbReference type="ChEBI" id="CHEBI:15377"/>
        <dbReference type="ChEBI" id="CHEBI:15378"/>
        <dbReference type="ChEBI" id="CHEBI:59871"/>
        <dbReference type="ChEBI" id="CHEBI:78442"/>
        <dbReference type="ChEBI" id="CHEBI:79333"/>
        <dbReference type="EC" id="3.1.1.96"/>
    </reaction>
</comment>
<evidence type="ECO:0000256" key="4">
    <source>
        <dbReference type="ARBA" id="ARBA00048018"/>
    </source>
</evidence>
<dbReference type="SUPFAM" id="SSF69500">
    <property type="entry name" value="DTD-like"/>
    <property type="match status" value="1"/>
</dbReference>
<dbReference type="InterPro" id="IPR003732">
    <property type="entry name" value="Daa-tRNA_deacyls_DTD"/>
</dbReference>
<reference evidence="6" key="1">
    <citation type="submission" date="2021-01" db="EMBL/GenBank/DDBJ databases">
        <authorList>
            <person name="Corre E."/>
            <person name="Pelletier E."/>
            <person name="Niang G."/>
            <person name="Scheremetjew M."/>
            <person name="Finn R."/>
            <person name="Kale V."/>
            <person name="Holt S."/>
            <person name="Cochrane G."/>
            <person name="Meng A."/>
            <person name="Brown T."/>
            <person name="Cohen L."/>
        </authorList>
    </citation>
    <scope>NUCLEOTIDE SEQUENCE</scope>
    <source>
        <strain evidence="6">CCMP281</strain>
    </source>
</reference>
<accession>A0A7S3EZM7</accession>
<dbReference type="GO" id="GO:0000049">
    <property type="term" value="F:tRNA binding"/>
    <property type="evidence" value="ECO:0007669"/>
    <property type="project" value="UniProtKB-KW"/>
</dbReference>
<evidence type="ECO:0000313" key="6">
    <source>
        <dbReference type="EMBL" id="CAE0115541.1"/>
    </source>
</evidence>
<dbReference type="InterPro" id="IPR023509">
    <property type="entry name" value="DTD-like_sf"/>
</dbReference>
<dbReference type="EMBL" id="HBHX01029075">
    <property type="protein sequence ID" value="CAE0115541.1"/>
    <property type="molecule type" value="Transcribed_RNA"/>
</dbReference>
<comment type="subcellular location">
    <subcellularLocation>
        <location evidence="5">Cytoplasm</location>
    </subcellularLocation>
</comment>
<name>A0A7S3EZM7_9EUKA</name>
<protein>
    <recommendedName>
        <fullName evidence="2 5">D-aminoacyl-tRNA deacylase</fullName>
        <ecNumber evidence="2 5">3.1.1.96</ecNumber>
    </recommendedName>
</protein>
<keyword evidence="5" id="KW-0963">Cytoplasm</keyword>
<dbReference type="PANTHER" id="PTHR10472">
    <property type="entry name" value="D-TYROSYL-TRNA TYR DEACYLASE"/>
    <property type="match status" value="1"/>
</dbReference>
<keyword evidence="5" id="KW-0820">tRNA-binding</keyword>
<dbReference type="EC" id="3.1.1.96" evidence="2 5"/>
<evidence type="ECO:0000256" key="3">
    <source>
        <dbReference type="ARBA" id="ARBA00047676"/>
    </source>
</evidence>
<gene>
    <name evidence="6" type="ORF">HERI1096_LOCUS16226</name>
</gene>
<evidence type="ECO:0000256" key="1">
    <source>
        <dbReference type="ARBA" id="ARBA00009673"/>
    </source>
</evidence>
<comment type="similarity">
    <text evidence="1 5">Belongs to the DTD family.</text>
</comment>
<dbReference type="NCBIfam" id="TIGR00256">
    <property type="entry name" value="D-aminoacyl-tRNA deacylase"/>
    <property type="match status" value="1"/>
</dbReference>